<evidence type="ECO:0008006" key="3">
    <source>
        <dbReference type="Google" id="ProtNLM"/>
    </source>
</evidence>
<proteinExistence type="predicted"/>
<accession>A0A1W2C171</accession>
<dbReference type="STRING" id="504486.SAMN05660703_2762"/>
<gene>
    <name evidence="1" type="ORF">SAMN05660703_2762</name>
</gene>
<dbReference type="EMBL" id="FWXO01000005">
    <property type="protein sequence ID" value="SMC78987.1"/>
    <property type="molecule type" value="Genomic_DNA"/>
</dbReference>
<reference evidence="1 2" key="1">
    <citation type="submission" date="2017-04" db="EMBL/GenBank/DDBJ databases">
        <authorList>
            <person name="Afonso C.L."/>
            <person name="Miller P.J."/>
            <person name="Scott M.A."/>
            <person name="Spackman E."/>
            <person name="Goraichik I."/>
            <person name="Dimitrov K.M."/>
            <person name="Suarez D.L."/>
            <person name="Swayne D.E."/>
        </authorList>
    </citation>
    <scope>NUCLEOTIDE SEQUENCE [LARGE SCALE GENOMIC DNA]</scope>
    <source>
        <strain evidence="1 2">DSM 21164</strain>
    </source>
</reference>
<protein>
    <recommendedName>
        <fullName evidence="3">Peptidylprolyl isomerase</fullName>
    </recommendedName>
</protein>
<sequence length="320" mass="37381">MIKLGDLRQKLGACTTSVICYFCKMQLQSYFTIKKVGFLSLLSFTVLISSCDSFWQKKEDKEVVARVGDTYLYKDEINALFQDNVSKEDSATFVSNYINNWATKQLLLSKSKINLPEEKLQEFNQLIENYKTDLYTRAYKEALVSQSQDTVISAQELSDFYEREKENFKLKEKLVKLRFVELPMQFLNKDEVVKRLDRFNAKDAKFLDSIGIQFKKINFNDSIWVKASRIINEIPPLTYENEAGYLKKSQFFELQDSLGVYLAKVTDVLNTNDTAPLSFIKPSIKQVLLNRRRLELIRKLETEIIDDAIKDKEFEIYVKD</sequence>
<organism evidence="1 2">
    <name type="scientific">Cellulophaga tyrosinoxydans</name>
    <dbReference type="NCBI Taxonomy" id="504486"/>
    <lineage>
        <taxon>Bacteria</taxon>
        <taxon>Pseudomonadati</taxon>
        <taxon>Bacteroidota</taxon>
        <taxon>Flavobacteriia</taxon>
        <taxon>Flavobacteriales</taxon>
        <taxon>Flavobacteriaceae</taxon>
        <taxon>Cellulophaga</taxon>
    </lineage>
</organism>
<dbReference type="Proteomes" id="UP000192360">
    <property type="component" value="Unassembled WGS sequence"/>
</dbReference>
<dbReference type="RefSeq" id="WP_317043720.1">
    <property type="nucleotide sequence ID" value="NZ_FWXO01000005.1"/>
</dbReference>
<keyword evidence="2" id="KW-1185">Reference proteome</keyword>
<evidence type="ECO:0000313" key="1">
    <source>
        <dbReference type="EMBL" id="SMC78987.1"/>
    </source>
</evidence>
<name>A0A1W2C171_9FLAO</name>
<evidence type="ECO:0000313" key="2">
    <source>
        <dbReference type="Proteomes" id="UP000192360"/>
    </source>
</evidence>
<dbReference type="AlphaFoldDB" id="A0A1W2C171"/>